<sequence>MISFTFLLQFPSISFASRLGGVVFSPFSLLFRPEKRQGGSGGLRQVRKEGSLDGSRTVIPVIYVSTQVDLNSGGGGTSVASPKGKLEDLLETVAVFFYGFRKPLRFCKTWKLMRCGQERVKQPFWWH</sequence>
<evidence type="ECO:0000313" key="1">
    <source>
        <dbReference type="EMBL" id="SOB57587.1"/>
    </source>
</evidence>
<dbReference type="RefSeq" id="WP_097010805.1">
    <property type="nucleotide sequence ID" value="NZ_LT907975.1"/>
</dbReference>
<protein>
    <submittedName>
        <fullName evidence="1">Uncharacterized protein</fullName>
    </submittedName>
</protein>
<dbReference type="Proteomes" id="UP000219215">
    <property type="component" value="Chromosome DPRO"/>
</dbReference>
<dbReference type="AlphaFoldDB" id="A0A2C8F6C5"/>
<keyword evidence="2" id="KW-1185">Reference proteome</keyword>
<evidence type="ECO:0000313" key="2">
    <source>
        <dbReference type="Proteomes" id="UP000219215"/>
    </source>
</evidence>
<dbReference type="EMBL" id="LT907975">
    <property type="protein sequence ID" value="SOB57587.1"/>
    <property type="molecule type" value="Genomic_DNA"/>
</dbReference>
<organism evidence="1 2">
    <name type="scientific">Pseudodesulfovibrio profundus</name>
    <dbReference type="NCBI Taxonomy" id="57320"/>
    <lineage>
        <taxon>Bacteria</taxon>
        <taxon>Pseudomonadati</taxon>
        <taxon>Thermodesulfobacteriota</taxon>
        <taxon>Desulfovibrionia</taxon>
        <taxon>Desulfovibrionales</taxon>
        <taxon>Desulfovibrionaceae</taxon>
    </lineage>
</organism>
<name>A0A2C8F6C5_9BACT</name>
<reference evidence="2" key="1">
    <citation type="submission" date="2017-09" db="EMBL/GenBank/DDBJ databases">
        <authorList>
            <person name="Regsiter A."/>
            <person name="William W."/>
        </authorList>
    </citation>
    <scope>NUCLEOTIDE SEQUENCE [LARGE SCALE GENOMIC DNA]</scope>
    <source>
        <strain evidence="2">500-1</strain>
    </source>
</reference>
<dbReference type="KEGG" id="pprf:DPRO_0701"/>
<accession>A0A2C8F6C5</accession>
<gene>
    <name evidence="1" type="ORF">DPRO_0701</name>
</gene>
<proteinExistence type="predicted"/>